<gene>
    <name evidence="8" type="ORF">CO059_01165</name>
</gene>
<organism evidence="8 9">
    <name type="scientific">candidate division WWE3 bacterium CG_4_9_14_0_2_um_filter_48_10</name>
    <dbReference type="NCBI Taxonomy" id="1975078"/>
    <lineage>
        <taxon>Bacteria</taxon>
        <taxon>Katanobacteria</taxon>
    </lineage>
</organism>
<evidence type="ECO:0000256" key="5">
    <source>
        <dbReference type="RuleBase" id="RU000660"/>
    </source>
</evidence>
<dbReference type="AlphaFoldDB" id="A0A2M8EJR5"/>
<name>A0A2M8EJR5_UNCKA</name>
<feature type="compositionally biased region" description="Basic and acidic residues" evidence="7">
    <location>
        <begin position="138"/>
        <end position="151"/>
    </location>
</feature>
<dbReference type="GO" id="GO:0022625">
    <property type="term" value="C:cytosolic large ribosomal subunit"/>
    <property type="evidence" value="ECO:0007669"/>
    <property type="project" value="TreeGrafter"/>
</dbReference>
<dbReference type="InterPro" id="IPR036373">
    <property type="entry name" value="Ribosomal_bL17_sf"/>
</dbReference>
<dbReference type="GO" id="GO:0006412">
    <property type="term" value="P:translation"/>
    <property type="evidence" value="ECO:0007669"/>
    <property type="project" value="InterPro"/>
</dbReference>
<comment type="caution">
    <text evidence="8">The sequence shown here is derived from an EMBL/GenBank/DDBJ whole genome shotgun (WGS) entry which is preliminary data.</text>
</comment>
<evidence type="ECO:0000256" key="6">
    <source>
        <dbReference type="RuleBase" id="RU000661"/>
    </source>
</evidence>
<dbReference type="Pfam" id="PF01196">
    <property type="entry name" value="Ribosomal_L17"/>
    <property type="match status" value="1"/>
</dbReference>
<dbReference type="PANTHER" id="PTHR14413:SF16">
    <property type="entry name" value="LARGE RIBOSOMAL SUBUNIT PROTEIN BL17M"/>
    <property type="match status" value="1"/>
</dbReference>
<proteinExistence type="inferred from homology"/>
<reference evidence="9" key="1">
    <citation type="submission" date="2017-09" db="EMBL/GenBank/DDBJ databases">
        <title>Depth-based differentiation of microbial function through sediment-hosted aquifers and enrichment of novel symbionts in the deep terrestrial subsurface.</title>
        <authorList>
            <person name="Probst A.J."/>
            <person name="Ladd B."/>
            <person name="Jarett J.K."/>
            <person name="Geller-Mcgrath D.E."/>
            <person name="Sieber C.M.K."/>
            <person name="Emerson J.B."/>
            <person name="Anantharaman K."/>
            <person name="Thomas B.C."/>
            <person name="Malmstrom R."/>
            <person name="Stieglmeier M."/>
            <person name="Klingl A."/>
            <person name="Woyke T."/>
            <person name="Ryan C.M."/>
            <person name="Banfield J.F."/>
        </authorList>
    </citation>
    <scope>NUCLEOTIDE SEQUENCE [LARGE SCALE GENOMIC DNA]</scope>
</reference>
<keyword evidence="2 5" id="KW-0689">Ribosomal protein</keyword>
<dbReference type="EMBL" id="PFSK01000014">
    <property type="protein sequence ID" value="PJC22974.1"/>
    <property type="molecule type" value="Genomic_DNA"/>
</dbReference>
<evidence type="ECO:0000313" key="9">
    <source>
        <dbReference type="Proteomes" id="UP000228781"/>
    </source>
</evidence>
<dbReference type="NCBIfam" id="TIGR00059">
    <property type="entry name" value="L17"/>
    <property type="match status" value="1"/>
</dbReference>
<evidence type="ECO:0000256" key="2">
    <source>
        <dbReference type="ARBA" id="ARBA00022980"/>
    </source>
</evidence>
<dbReference type="PANTHER" id="PTHR14413">
    <property type="entry name" value="RIBOSOMAL PROTEIN L17"/>
    <property type="match status" value="1"/>
</dbReference>
<dbReference type="Proteomes" id="UP000228781">
    <property type="component" value="Unassembled WGS sequence"/>
</dbReference>
<evidence type="ECO:0000256" key="1">
    <source>
        <dbReference type="ARBA" id="ARBA00008777"/>
    </source>
</evidence>
<protein>
    <recommendedName>
        <fullName evidence="4 6">50S ribosomal protein L17</fullName>
    </recommendedName>
</protein>
<dbReference type="InterPro" id="IPR000456">
    <property type="entry name" value="Ribosomal_bL17"/>
</dbReference>
<comment type="similarity">
    <text evidence="1 5">Belongs to the bacterial ribosomal protein bL17 family.</text>
</comment>
<dbReference type="SUPFAM" id="SSF64263">
    <property type="entry name" value="Prokaryotic ribosomal protein L17"/>
    <property type="match status" value="1"/>
</dbReference>
<dbReference type="Gene3D" id="3.90.1030.10">
    <property type="entry name" value="Ribosomal protein L17"/>
    <property type="match status" value="1"/>
</dbReference>
<dbReference type="GO" id="GO:0003735">
    <property type="term" value="F:structural constituent of ribosome"/>
    <property type="evidence" value="ECO:0007669"/>
    <property type="project" value="InterPro"/>
</dbReference>
<evidence type="ECO:0000256" key="3">
    <source>
        <dbReference type="ARBA" id="ARBA00023274"/>
    </source>
</evidence>
<keyword evidence="3 5" id="KW-0687">Ribonucleoprotein</keyword>
<evidence type="ECO:0000313" key="8">
    <source>
        <dbReference type="EMBL" id="PJC22974.1"/>
    </source>
</evidence>
<evidence type="ECO:0000256" key="4">
    <source>
        <dbReference type="ARBA" id="ARBA00035494"/>
    </source>
</evidence>
<feature type="region of interest" description="Disordered" evidence="7">
    <location>
        <begin position="123"/>
        <end position="151"/>
    </location>
</feature>
<sequence length="151" mass="17352">MKKQRVGSSLRGQRRALWRNQVVNLILHGSITTTEARAKVLKSEVEHLISRAKKADLATRRWVLSLLPDDQAAKKLFDQVVPQFMQRVGGYVRVVKLMPRRGDQASMARVEFVEEIKIKEEEKGKEVKKTKLRKKSGGKKDEEKDKSDKSK</sequence>
<accession>A0A2M8EJR5</accession>
<evidence type="ECO:0000256" key="7">
    <source>
        <dbReference type="SAM" id="MobiDB-lite"/>
    </source>
</evidence>